<reference evidence="4" key="2">
    <citation type="submission" date="2013-04" db="EMBL/GenBank/DDBJ databases">
        <title>Genomic mechanisms accounting for the adaptation to parasitism in nematode-trapping fungi.</title>
        <authorList>
            <person name="Ahren D.G."/>
        </authorList>
    </citation>
    <scope>NUCLEOTIDE SEQUENCE [LARGE SCALE GENOMIC DNA]</scope>
    <source>
        <strain evidence="4">CBS 200.50</strain>
    </source>
</reference>
<feature type="signal peptide" evidence="2">
    <location>
        <begin position="1"/>
        <end position="22"/>
    </location>
</feature>
<reference evidence="3 4" key="1">
    <citation type="journal article" date="2013" name="PLoS Genet.">
        <title>Genomic mechanisms accounting for the adaptation to parasitism in nematode-trapping fungi.</title>
        <authorList>
            <person name="Meerupati T."/>
            <person name="Andersson K.M."/>
            <person name="Friman E."/>
            <person name="Kumar D."/>
            <person name="Tunlid A."/>
            <person name="Ahren D."/>
        </authorList>
    </citation>
    <scope>NUCLEOTIDE SEQUENCE [LARGE SCALE GENOMIC DNA]</scope>
    <source>
        <strain evidence="3 4">CBS 200.50</strain>
    </source>
</reference>
<organism evidence="3 4">
    <name type="scientific">Dactylellina haptotyla (strain CBS 200.50)</name>
    <name type="common">Nematode-trapping fungus</name>
    <name type="synonym">Monacrosporium haptotylum</name>
    <dbReference type="NCBI Taxonomy" id="1284197"/>
    <lineage>
        <taxon>Eukaryota</taxon>
        <taxon>Fungi</taxon>
        <taxon>Dikarya</taxon>
        <taxon>Ascomycota</taxon>
        <taxon>Pezizomycotina</taxon>
        <taxon>Orbiliomycetes</taxon>
        <taxon>Orbiliales</taxon>
        <taxon>Orbiliaceae</taxon>
        <taxon>Dactylellina</taxon>
    </lineage>
</organism>
<proteinExistence type="predicted"/>
<feature type="region of interest" description="Disordered" evidence="1">
    <location>
        <begin position="274"/>
        <end position="301"/>
    </location>
</feature>
<evidence type="ECO:0008006" key="5">
    <source>
        <dbReference type="Google" id="ProtNLM"/>
    </source>
</evidence>
<accession>S8BDR7</accession>
<name>S8BDR7_DACHA</name>
<evidence type="ECO:0000313" key="3">
    <source>
        <dbReference type="EMBL" id="EPS37338.1"/>
    </source>
</evidence>
<dbReference type="EMBL" id="AQGS01000661">
    <property type="protein sequence ID" value="EPS37338.1"/>
    <property type="molecule type" value="Genomic_DNA"/>
</dbReference>
<evidence type="ECO:0000313" key="4">
    <source>
        <dbReference type="Proteomes" id="UP000015100"/>
    </source>
</evidence>
<sequence>MGFRSAALFLLYTLLVVGYGGTTWIPYSDPFPVIPPNKAILSVDFEQSGLPLFSRHDLSSRTDQPYSQTRMNLTEKRQGVNSTGAVGHPREIASPDCAMGMTNCAHLGRPYICCPEVLIISPMKVSMESSCFQSQISLSGVVCCQNPMECERGDHHAEDAGKIYETKCTPGFHECSAALGGGCCPEGYGCDQASCFQIFNDESPTTTESEPGLQWNSVAPMEQEPTYPCGPFAGPTCQNPPAVVDPESIGSGNSSSFTPPHRVLKAEKSYILKRDDDEGDGSSILKTGEYPDTNTTSAQYAPQIDPLDPAILSPIDPRPGPTEAAAIITEVLQSVVQDGAVVILTLTQGVDAVVTRLPAPSIPNNGTDGVNIIIGNFQSPLRSSGNSYKHTDSTLWSRTFSAKHMKYMGMFMVFQLVNGLGNRR</sequence>
<dbReference type="OMA" id="PIMCERI"/>
<comment type="caution">
    <text evidence="3">The sequence shown here is derived from an EMBL/GenBank/DDBJ whole genome shotgun (WGS) entry which is preliminary data.</text>
</comment>
<dbReference type="HOGENOM" id="CLU_647264_0_0_1"/>
<evidence type="ECO:0000256" key="1">
    <source>
        <dbReference type="SAM" id="MobiDB-lite"/>
    </source>
</evidence>
<dbReference type="Proteomes" id="UP000015100">
    <property type="component" value="Unassembled WGS sequence"/>
</dbReference>
<evidence type="ECO:0000256" key="2">
    <source>
        <dbReference type="SAM" id="SignalP"/>
    </source>
</evidence>
<keyword evidence="4" id="KW-1185">Reference proteome</keyword>
<gene>
    <name evidence="3" type="ORF">H072_8982</name>
</gene>
<keyword evidence="2" id="KW-0732">Signal</keyword>
<feature type="chain" id="PRO_5004561126" description="Hydrophobin" evidence="2">
    <location>
        <begin position="23"/>
        <end position="424"/>
    </location>
</feature>
<protein>
    <recommendedName>
        <fullName evidence="5">Hydrophobin</fullName>
    </recommendedName>
</protein>
<dbReference type="AlphaFoldDB" id="S8BDR7"/>
<dbReference type="OrthoDB" id="5308369at2759"/>